<dbReference type="GeneID" id="73350275"/>
<name>A0A9Q8T7R5_9PEZI</name>
<keyword evidence="2" id="KW-1185">Reference proteome</keyword>
<proteinExistence type="predicted"/>
<accession>A0A9Q8T7R5</accession>
<organism evidence="1 2">
    <name type="scientific">Colletotrichum lupini</name>
    <dbReference type="NCBI Taxonomy" id="145971"/>
    <lineage>
        <taxon>Eukaryota</taxon>
        <taxon>Fungi</taxon>
        <taxon>Dikarya</taxon>
        <taxon>Ascomycota</taxon>
        <taxon>Pezizomycotina</taxon>
        <taxon>Sordariomycetes</taxon>
        <taxon>Hypocreomycetidae</taxon>
        <taxon>Glomerellales</taxon>
        <taxon>Glomerellaceae</taxon>
        <taxon>Colletotrichum</taxon>
        <taxon>Colletotrichum acutatum species complex</taxon>
    </lineage>
</organism>
<reference evidence="1" key="1">
    <citation type="journal article" date="2021" name="Mol. Plant Microbe Interact.">
        <title>Complete Genome Sequence of the Plant-Pathogenic Fungus Colletotrichum lupini.</title>
        <authorList>
            <person name="Baroncelli R."/>
            <person name="Pensec F."/>
            <person name="Da Lio D."/>
            <person name="Boufleur T."/>
            <person name="Vicente I."/>
            <person name="Sarrocco S."/>
            <person name="Picot A."/>
            <person name="Baraldi E."/>
            <person name="Sukno S."/>
            <person name="Thon M."/>
            <person name="Le Floch G."/>
        </authorList>
    </citation>
    <scope>NUCLEOTIDE SEQUENCE</scope>
    <source>
        <strain evidence="1">IMI 504893</strain>
    </source>
</reference>
<sequence length="105" mass="11861">MGRQLVNANRFRPEEPANLLVHGLVSAASHQSLQTRCIDADSGALEKFAVPQIMSCLHLVYQVALTTFNIRQCGCLKSGSFGIQARQEMFMIIFQRYICRKCRAR</sequence>
<dbReference type="KEGG" id="clup:CLUP02_16343"/>
<evidence type="ECO:0000313" key="1">
    <source>
        <dbReference type="EMBL" id="UQC90811.1"/>
    </source>
</evidence>
<evidence type="ECO:0000313" key="2">
    <source>
        <dbReference type="Proteomes" id="UP000830671"/>
    </source>
</evidence>
<dbReference type="Proteomes" id="UP000830671">
    <property type="component" value="Chromosome 9"/>
</dbReference>
<dbReference type="RefSeq" id="XP_049152412.1">
    <property type="nucleotide sequence ID" value="XM_049295265.1"/>
</dbReference>
<dbReference type="AlphaFoldDB" id="A0A9Q8T7R5"/>
<dbReference type="EMBL" id="CP019481">
    <property type="protein sequence ID" value="UQC90811.1"/>
    <property type="molecule type" value="Genomic_DNA"/>
</dbReference>
<gene>
    <name evidence="1" type="ORF">CLUP02_16343</name>
</gene>
<protein>
    <submittedName>
        <fullName evidence="1">Uncharacterized protein</fullName>
    </submittedName>
</protein>